<keyword evidence="2" id="KW-0285">Flavoprotein</keyword>
<dbReference type="EMBL" id="VUMN01000047">
    <property type="protein sequence ID" value="MSS59739.1"/>
    <property type="molecule type" value="Genomic_DNA"/>
</dbReference>
<keyword evidence="6" id="KW-1185">Reference proteome</keyword>
<evidence type="ECO:0000256" key="1">
    <source>
        <dbReference type="ARBA" id="ARBA00001917"/>
    </source>
</evidence>
<gene>
    <name evidence="5" type="ORF">FYJ51_12630</name>
</gene>
<comment type="caution">
    <text evidence="5">The sequence shown here is derived from an EMBL/GenBank/DDBJ whole genome shotgun (WGS) entry which is preliminary data.</text>
</comment>
<evidence type="ECO:0000259" key="4">
    <source>
        <dbReference type="SMART" id="SM00903"/>
    </source>
</evidence>
<dbReference type="InterPro" id="IPR052174">
    <property type="entry name" value="Flavoredoxin"/>
</dbReference>
<sequence length="185" mass="20015">MTKEFSSKQAVIMPEGVFIIGTYDENGVPNAMNAAWGQQSDYGEITFFLAHHKTTENIRKTGAFTVAFATADTVAISDYFGVETGAKVNKIEAAGVHVKKAPHVNAPVIEEYPVTLECTCKSWDEETGILVGEIVDMLAEESVLTDGKVDADKLKPIVFDMGTNSYRVIGPVVGKAFHDGLALKK</sequence>
<dbReference type="Gene3D" id="2.30.110.10">
    <property type="entry name" value="Electron Transport, Fmn-binding Protein, Chain A"/>
    <property type="match status" value="1"/>
</dbReference>
<dbReference type="GO" id="GO:0010181">
    <property type="term" value="F:FMN binding"/>
    <property type="evidence" value="ECO:0007669"/>
    <property type="project" value="InterPro"/>
</dbReference>
<evidence type="ECO:0000256" key="2">
    <source>
        <dbReference type="ARBA" id="ARBA00022630"/>
    </source>
</evidence>
<dbReference type="PANTHER" id="PTHR43567:SF1">
    <property type="entry name" value="FLAVOREDOXIN"/>
    <property type="match status" value="1"/>
</dbReference>
<organism evidence="5 6">
    <name type="scientific">Stecheria intestinalis</name>
    <dbReference type="NCBI Taxonomy" id="2606630"/>
    <lineage>
        <taxon>Bacteria</taxon>
        <taxon>Bacillati</taxon>
        <taxon>Bacillota</taxon>
        <taxon>Erysipelotrichia</taxon>
        <taxon>Erysipelotrichales</taxon>
        <taxon>Erysipelotrichaceae</taxon>
        <taxon>Stecheria</taxon>
    </lineage>
</organism>
<comment type="similarity">
    <text evidence="3">Belongs to the flavoredoxin family.</text>
</comment>
<comment type="cofactor">
    <cofactor evidence="1">
        <name>FMN</name>
        <dbReference type="ChEBI" id="CHEBI:58210"/>
    </cofactor>
</comment>
<dbReference type="InterPro" id="IPR002563">
    <property type="entry name" value="Flavin_Rdtase-like_dom"/>
</dbReference>
<dbReference type="Proteomes" id="UP000461880">
    <property type="component" value="Unassembled WGS sequence"/>
</dbReference>
<dbReference type="PANTHER" id="PTHR43567">
    <property type="entry name" value="FLAVOREDOXIN-RELATED-RELATED"/>
    <property type="match status" value="1"/>
</dbReference>
<protein>
    <submittedName>
        <fullName evidence="5">Flavin reductase family protein</fullName>
    </submittedName>
</protein>
<name>A0A7X2NUF2_9FIRM</name>
<dbReference type="InterPro" id="IPR012349">
    <property type="entry name" value="Split_barrel_FMN-bd"/>
</dbReference>
<feature type="domain" description="Flavin reductase like" evidence="4">
    <location>
        <begin position="13"/>
        <end position="151"/>
    </location>
</feature>
<dbReference type="AlphaFoldDB" id="A0A7X2NUF2"/>
<evidence type="ECO:0000313" key="5">
    <source>
        <dbReference type="EMBL" id="MSS59739.1"/>
    </source>
</evidence>
<proteinExistence type="inferred from homology"/>
<evidence type="ECO:0000256" key="3">
    <source>
        <dbReference type="ARBA" id="ARBA00038054"/>
    </source>
</evidence>
<dbReference type="GO" id="GO:0016646">
    <property type="term" value="F:oxidoreductase activity, acting on the CH-NH group of donors, NAD or NADP as acceptor"/>
    <property type="evidence" value="ECO:0007669"/>
    <property type="project" value="UniProtKB-ARBA"/>
</dbReference>
<dbReference type="Pfam" id="PF01613">
    <property type="entry name" value="Flavin_Reduct"/>
    <property type="match status" value="1"/>
</dbReference>
<accession>A0A7X2NUF2</accession>
<dbReference type="SMART" id="SM00903">
    <property type="entry name" value="Flavin_Reduct"/>
    <property type="match status" value="1"/>
</dbReference>
<dbReference type="RefSeq" id="WP_154505947.1">
    <property type="nucleotide sequence ID" value="NZ_VUMN01000047.1"/>
</dbReference>
<dbReference type="SUPFAM" id="SSF50475">
    <property type="entry name" value="FMN-binding split barrel"/>
    <property type="match status" value="1"/>
</dbReference>
<reference evidence="5 6" key="1">
    <citation type="submission" date="2019-08" db="EMBL/GenBank/DDBJ databases">
        <title>In-depth cultivation of the pig gut microbiome towards novel bacterial diversity and tailored functional studies.</title>
        <authorList>
            <person name="Wylensek D."/>
            <person name="Hitch T.C.A."/>
            <person name="Clavel T."/>
        </authorList>
    </citation>
    <scope>NUCLEOTIDE SEQUENCE [LARGE SCALE GENOMIC DNA]</scope>
    <source>
        <strain evidence="5 6">Oil+RF-744-GAM-WT-6</strain>
    </source>
</reference>
<evidence type="ECO:0000313" key="6">
    <source>
        <dbReference type="Proteomes" id="UP000461880"/>
    </source>
</evidence>